<dbReference type="PROSITE" id="PS51795">
    <property type="entry name" value="ZF_FLZ"/>
    <property type="match status" value="1"/>
</dbReference>
<sequence length="190" mass="20758">MVHQLRPIIGKLPDAIGLGDRMWLAGTIPSPNTPSERNSLYPRRWKNSDSGGVGLGIAVALEKAGGESPRKLHATTLPIAIGSPWTSHPQVCPGGRHWERAQGGYFASPPPVATEEAQVADFLTNCFLCGKRLHGMDIFMYREKGFCSMDCRYQQMVSNEYQEKCGVEAPKPSGSPYYGGQLFFTAIVVS</sequence>
<accession>A0A426ZYU3</accession>
<feature type="zinc finger region" description="FLZ-type" evidence="3">
    <location>
        <begin position="121"/>
        <end position="163"/>
    </location>
</feature>
<dbReference type="InterPro" id="IPR044604">
    <property type="entry name" value="FLZ12/13/14"/>
</dbReference>
<feature type="domain" description="FLZ-type" evidence="4">
    <location>
        <begin position="121"/>
        <end position="163"/>
    </location>
</feature>
<dbReference type="GO" id="GO:0046872">
    <property type="term" value="F:metal ion binding"/>
    <property type="evidence" value="ECO:0007669"/>
    <property type="project" value="UniProtKB-KW"/>
</dbReference>
<dbReference type="Pfam" id="PF04570">
    <property type="entry name" value="zf-FLZ"/>
    <property type="match status" value="1"/>
</dbReference>
<keyword evidence="2" id="KW-0479">Metal-binding</keyword>
<gene>
    <name evidence="5" type="ORF">B296_00034723</name>
</gene>
<reference evidence="5 6" key="1">
    <citation type="journal article" date="2014" name="Agronomy (Basel)">
        <title>A Draft Genome Sequence for Ensete ventricosum, the Drought-Tolerant Tree Against Hunger.</title>
        <authorList>
            <person name="Harrison J."/>
            <person name="Moore K.A."/>
            <person name="Paszkiewicz K."/>
            <person name="Jones T."/>
            <person name="Grant M."/>
            <person name="Ambacheew D."/>
            <person name="Muzemil S."/>
            <person name="Studholme D.J."/>
        </authorList>
    </citation>
    <scope>NUCLEOTIDE SEQUENCE [LARGE SCALE GENOMIC DNA]</scope>
</reference>
<evidence type="ECO:0000256" key="3">
    <source>
        <dbReference type="PROSITE-ProRule" id="PRU01131"/>
    </source>
</evidence>
<dbReference type="PANTHER" id="PTHR47208:SF5">
    <property type="entry name" value="FCS-LIKE ZINC FINGER 12-RELATED"/>
    <property type="match status" value="1"/>
</dbReference>
<dbReference type="AlphaFoldDB" id="A0A426ZYU3"/>
<dbReference type="PANTHER" id="PTHR47208">
    <property type="entry name" value="OS02G0174800 PROTEIN"/>
    <property type="match status" value="1"/>
</dbReference>
<evidence type="ECO:0000256" key="1">
    <source>
        <dbReference type="ARBA" id="ARBA00009374"/>
    </source>
</evidence>
<dbReference type="EMBL" id="AMZH03004459">
    <property type="protein sequence ID" value="RRT69112.1"/>
    <property type="molecule type" value="Genomic_DNA"/>
</dbReference>
<proteinExistence type="inferred from homology"/>
<dbReference type="InterPro" id="IPR007650">
    <property type="entry name" value="Zf-FLZ_dom"/>
</dbReference>
<evidence type="ECO:0000313" key="6">
    <source>
        <dbReference type="Proteomes" id="UP000287651"/>
    </source>
</evidence>
<evidence type="ECO:0000256" key="2">
    <source>
        <dbReference type="ARBA" id="ARBA00022723"/>
    </source>
</evidence>
<comment type="caution">
    <text evidence="5">The sequence shown here is derived from an EMBL/GenBank/DDBJ whole genome shotgun (WGS) entry which is preliminary data.</text>
</comment>
<protein>
    <recommendedName>
        <fullName evidence="4">FLZ-type domain-containing protein</fullName>
    </recommendedName>
</protein>
<dbReference type="Proteomes" id="UP000287651">
    <property type="component" value="Unassembled WGS sequence"/>
</dbReference>
<name>A0A426ZYU3_ENSVE</name>
<organism evidence="5 6">
    <name type="scientific">Ensete ventricosum</name>
    <name type="common">Abyssinian banana</name>
    <name type="synonym">Musa ensete</name>
    <dbReference type="NCBI Taxonomy" id="4639"/>
    <lineage>
        <taxon>Eukaryota</taxon>
        <taxon>Viridiplantae</taxon>
        <taxon>Streptophyta</taxon>
        <taxon>Embryophyta</taxon>
        <taxon>Tracheophyta</taxon>
        <taxon>Spermatophyta</taxon>
        <taxon>Magnoliopsida</taxon>
        <taxon>Liliopsida</taxon>
        <taxon>Zingiberales</taxon>
        <taxon>Musaceae</taxon>
        <taxon>Ensete</taxon>
    </lineage>
</organism>
<comment type="similarity">
    <text evidence="1">Belongs to the FLZ family.</text>
</comment>
<evidence type="ECO:0000313" key="5">
    <source>
        <dbReference type="EMBL" id="RRT69112.1"/>
    </source>
</evidence>
<evidence type="ECO:0000259" key="4">
    <source>
        <dbReference type="PROSITE" id="PS51795"/>
    </source>
</evidence>